<name>A0A1I1JSU7_9FLAO</name>
<feature type="transmembrane region" description="Helical" evidence="1">
    <location>
        <begin position="21"/>
        <end position="45"/>
    </location>
</feature>
<feature type="transmembrane region" description="Helical" evidence="1">
    <location>
        <begin position="51"/>
        <end position="70"/>
    </location>
</feature>
<feature type="transmembrane region" description="Helical" evidence="1">
    <location>
        <begin position="82"/>
        <end position="100"/>
    </location>
</feature>
<dbReference type="RefSeq" id="WP_091489829.1">
    <property type="nucleotide sequence ID" value="NZ_FOMH01000001.1"/>
</dbReference>
<keyword evidence="1" id="KW-0472">Membrane</keyword>
<protein>
    <submittedName>
        <fullName evidence="2">Uncharacterized protein</fullName>
    </submittedName>
</protein>
<keyword evidence="1" id="KW-1133">Transmembrane helix</keyword>
<dbReference type="OrthoDB" id="1376998at2"/>
<gene>
    <name evidence="2" type="ORF">SAMN05216297_10198</name>
</gene>
<evidence type="ECO:0000313" key="2">
    <source>
        <dbReference type="EMBL" id="SFC51717.1"/>
    </source>
</evidence>
<dbReference type="Proteomes" id="UP000199672">
    <property type="component" value="Unassembled WGS sequence"/>
</dbReference>
<accession>A0A1I1JSU7</accession>
<reference evidence="3" key="1">
    <citation type="submission" date="2016-10" db="EMBL/GenBank/DDBJ databases">
        <authorList>
            <person name="Varghese N."/>
            <person name="Submissions S."/>
        </authorList>
    </citation>
    <scope>NUCLEOTIDE SEQUENCE [LARGE SCALE GENOMIC DNA]</scope>
    <source>
        <strain evidence="3">CGMCC 1.10370</strain>
    </source>
</reference>
<feature type="transmembrane region" description="Helical" evidence="1">
    <location>
        <begin position="106"/>
        <end position="128"/>
    </location>
</feature>
<evidence type="ECO:0000313" key="3">
    <source>
        <dbReference type="Proteomes" id="UP000199672"/>
    </source>
</evidence>
<dbReference type="EMBL" id="FOMH01000001">
    <property type="protein sequence ID" value="SFC51717.1"/>
    <property type="molecule type" value="Genomic_DNA"/>
</dbReference>
<dbReference type="AlphaFoldDB" id="A0A1I1JSU7"/>
<feature type="transmembrane region" description="Helical" evidence="1">
    <location>
        <begin position="165"/>
        <end position="186"/>
    </location>
</feature>
<proteinExistence type="predicted"/>
<organism evidence="2 3">
    <name type="scientific">Flavobacterium phragmitis</name>
    <dbReference type="NCBI Taxonomy" id="739143"/>
    <lineage>
        <taxon>Bacteria</taxon>
        <taxon>Pseudomonadati</taxon>
        <taxon>Bacteroidota</taxon>
        <taxon>Flavobacteriia</taxon>
        <taxon>Flavobacteriales</taxon>
        <taxon>Flavobacteriaceae</taxon>
        <taxon>Flavobacterium</taxon>
    </lineage>
</organism>
<keyword evidence="1" id="KW-0812">Transmembrane</keyword>
<keyword evidence="3" id="KW-1185">Reference proteome</keyword>
<dbReference type="STRING" id="739143.SAMN05216297_10198"/>
<evidence type="ECO:0000256" key="1">
    <source>
        <dbReference type="SAM" id="Phobius"/>
    </source>
</evidence>
<sequence>MKLEHVTVKKDLKRKTSIKEIYSGLTIHIIILVLAYLLAVISFYKNLFTDFTKFSFLVALSYWIIFYCNSQKIIDKNQFKQYTVVGLLIVILSLILLIITNNRFESFSITAFPLFYVGYFRILISLFYKDFTTFSKKPTVLFASKGKWTNENSDYLYVTTKKEIIFSNLLFFGPIVILNLIAYFIINA</sequence>